<dbReference type="SMART" id="SM00450">
    <property type="entry name" value="RHOD"/>
    <property type="match status" value="1"/>
</dbReference>
<dbReference type="GO" id="GO:0070813">
    <property type="term" value="P:hydrogen sulfide metabolic process"/>
    <property type="evidence" value="ECO:0007669"/>
    <property type="project" value="TreeGrafter"/>
</dbReference>
<dbReference type="InterPro" id="IPR001763">
    <property type="entry name" value="Rhodanese-like_dom"/>
</dbReference>
<comment type="caution">
    <text evidence="3">The sequence shown here is derived from an EMBL/GenBank/DDBJ whole genome shotgun (WGS) entry which is preliminary data.</text>
</comment>
<evidence type="ECO:0000313" key="3">
    <source>
        <dbReference type="EMBL" id="MRW96539.1"/>
    </source>
</evidence>
<feature type="domain" description="Rhodanese" evidence="2">
    <location>
        <begin position="26"/>
        <end position="123"/>
    </location>
</feature>
<dbReference type="SUPFAM" id="SSF52821">
    <property type="entry name" value="Rhodanese/Cell cycle control phosphatase"/>
    <property type="match status" value="1"/>
</dbReference>
<dbReference type="Proteomes" id="UP000443423">
    <property type="component" value="Unassembled WGS sequence"/>
</dbReference>
<dbReference type="GO" id="GO:0006749">
    <property type="term" value="P:glutathione metabolic process"/>
    <property type="evidence" value="ECO:0007669"/>
    <property type="project" value="InterPro"/>
</dbReference>
<evidence type="ECO:0000259" key="2">
    <source>
        <dbReference type="PROSITE" id="PS50206"/>
    </source>
</evidence>
<protein>
    <submittedName>
        <fullName evidence="3">MBL fold metallo-hydrolase</fullName>
    </submittedName>
</protein>
<proteinExistence type="predicted"/>
<dbReference type="CDD" id="cd07724">
    <property type="entry name" value="POD-like_MBL-fold"/>
    <property type="match status" value="1"/>
</dbReference>
<dbReference type="Gene3D" id="3.60.15.10">
    <property type="entry name" value="Ribonuclease Z/Hydroxyacylglutathione hydrolase-like"/>
    <property type="match status" value="1"/>
</dbReference>
<dbReference type="OrthoDB" id="9180at2157"/>
<dbReference type="AlphaFoldDB" id="A0A6A8G647"/>
<dbReference type="PROSITE" id="PS50206">
    <property type="entry name" value="RHODANESE_3"/>
    <property type="match status" value="1"/>
</dbReference>
<dbReference type="SMART" id="SM00849">
    <property type="entry name" value="Lactamase_B"/>
    <property type="match status" value="1"/>
</dbReference>
<dbReference type="GO" id="GO:0050313">
    <property type="term" value="F:sulfur dioxygenase activity"/>
    <property type="evidence" value="ECO:0007669"/>
    <property type="project" value="InterPro"/>
</dbReference>
<evidence type="ECO:0000313" key="4">
    <source>
        <dbReference type="Proteomes" id="UP000443423"/>
    </source>
</evidence>
<evidence type="ECO:0000256" key="1">
    <source>
        <dbReference type="ARBA" id="ARBA00022723"/>
    </source>
</evidence>
<sequence length="395" mass="42320">MDIESLTGPDDVASIGPEALQDRIARGDRVPVLDVRTEREYDKWRIESERLDDRNVPYYEFFEGVDDELLARLPPGDDELVVVCVKGGASAYVVGLLEAEGIAAVNLDGGLNKWAQVYDAVEVSGYEGAGTLVQYQRPSSGCLSYMLVTEREAAVVDPLRAFTDRYLEDAQAWGVEVVYAIDTHVHADHVSGVRALAAQGVEAVIPEPSVARGVDYDIDYTTVADGDVLSVGGVSIRAIHTPGHTSGMTSYLVDDRVVLTGDSLFIESVGTPDPEGDEGGAAAVGLLYDALQQQLLCLPDDVLVAPGHFSDAAEPTTDGTYTATLGELRDRMPALGMTREAFVDSFLSDAPPRPSNFEEIIAINLGRASADDDEAFELELGPNNCAVSEHPLTGD</sequence>
<keyword evidence="1" id="KW-0479">Metal-binding</keyword>
<dbReference type="Gene3D" id="3.40.250.10">
    <property type="entry name" value="Rhodanese-like domain"/>
    <property type="match status" value="1"/>
</dbReference>
<reference evidence="3 4" key="1">
    <citation type="submission" date="2019-11" db="EMBL/GenBank/DDBJ databases">
        <title>Whole genome sequence of Haloferax sp. MBLA0078.</title>
        <authorList>
            <person name="Seo M.-J."/>
            <person name="Cho E.-S."/>
        </authorList>
    </citation>
    <scope>NUCLEOTIDE SEQUENCE [LARGE SCALE GENOMIC DNA]</scope>
    <source>
        <strain evidence="3 4">MBLA0078</strain>
    </source>
</reference>
<dbReference type="InterPro" id="IPR036866">
    <property type="entry name" value="RibonucZ/Hydroxyglut_hydro"/>
</dbReference>
<dbReference type="InterPro" id="IPR051682">
    <property type="entry name" value="Mito_Persulfide_Diox"/>
</dbReference>
<dbReference type="PANTHER" id="PTHR43084:SF1">
    <property type="entry name" value="PERSULFIDE DIOXYGENASE ETHE1, MITOCHONDRIAL"/>
    <property type="match status" value="1"/>
</dbReference>
<dbReference type="Pfam" id="PF00753">
    <property type="entry name" value="Lactamase_B"/>
    <property type="match status" value="1"/>
</dbReference>
<dbReference type="GO" id="GO:0046872">
    <property type="term" value="F:metal ion binding"/>
    <property type="evidence" value="ECO:0007669"/>
    <property type="project" value="UniProtKB-KW"/>
</dbReference>
<dbReference type="EMBL" id="WKJQ01000001">
    <property type="protein sequence ID" value="MRW96539.1"/>
    <property type="molecule type" value="Genomic_DNA"/>
</dbReference>
<dbReference type="PANTHER" id="PTHR43084">
    <property type="entry name" value="PERSULFIDE DIOXYGENASE ETHE1"/>
    <property type="match status" value="1"/>
</dbReference>
<dbReference type="SUPFAM" id="SSF56281">
    <property type="entry name" value="Metallo-hydrolase/oxidoreductase"/>
    <property type="match status" value="1"/>
</dbReference>
<dbReference type="InterPro" id="IPR036873">
    <property type="entry name" value="Rhodanese-like_dom_sf"/>
</dbReference>
<dbReference type="InterPro" id="IPR001279">
    <property type="entry name" value="Metallo-B-lactamas"/>
</dbReference>
<dbReference type="RefSeq" id="WP_151111026.1">
    <property type="nucleotide sequence ID" value="NZ_WKJQ01000001.1"/>
</dbReference>
<dbReference type="Pfam" id="PF00581">
    <property type="entry name" value="Rhodanese"/>
    <property type="match status" value="1"/>
</dbReference>
<dbReference type="InterPro" id="IPR044528">
    <property type="entry name" value="POD-like_MBL-fold"/>
</dbReference>
<name>A0A6A8G647_9EURY</name>
<accession>A0A6A8G647</accession>
<keyword evidence="4" id="KW-1185">Reference proteome</keyword>
<keyword evidence="3" id="KW-0378">Hydrolase</keyword>
<organism evidence="3 4">
    <name type="scientific">Haloferax marinum</name>
    <dbReference type="NCBI Taxonomy" id="2666143"/>
    <lineage>
        <taxon>Archaea</taxon>
        <taxon>Methanobacteriati</taxon>
        <taxon>Methanobacteriota</taxon>
        <taxon>Stenosarchaea group</taxon>
        <taxon>Halobacteria</taxon>
        <taxon>Halobacteriales</taxon>
        <taxon>Haloferacaceae</taxon>
        <taxon>Haloferax</taxon>
    </lineage>
</organism>
<dbReference type="GO" id="GO:0016787">
    <property type="term" value="F:hydrolase activity"/>
    <property type="evidence" value="ECO:0007669"/>
    <property type="project" value="UniProtKB-KW"/>
</dbReference>
<gene>
    <name evidence="3" type="ORF">GJR99_08140</name>
</gene>